<evidence type="ECO:0000256" key="2">
    <source>
        <dbReference type="PIRSR" id="PIRSR005384-1"/>
    </source>
</evidence>
<dbReference type="NCBIfam" id="TIGR00689">
    <property type="entry name" value="rpiB_lacA_lacB"/>
    <property type="match status" value="1"/>
</dbReference>
<dbReference type="Gene3D" id="3.40.1400.10">
    <property type="entry name" value="Sugar-phosphate isomerase, RpiB/LacA/LacB"/>
    <property type="match status" value="1"/>
</dbReference>
<dbReference type="PANTHER" id="PTHR30345">
    <property type="entry name" value="RIBOSE-5-PHOSPHATE ISOMERASE B"/>
    <property type="match status" value="1"/>
</dbReference>
<dbReference type="AlphaFoldDB" id="A0A1G1VPG4"/>
<dbReference type="Proteomes" id="UP000179069">
    <property type="component" value="Unassembled WGS sequence"/>
</dbReference>
<protein>
    <recommendedName>
        <fullName evidence="5">Ribose-5-phosphate isomerase</fullName>
    </recommendedName>
</protein>
<dbReference type="GO" id="GO:0004751">
    <property type="term" value="F:ribose-5-phosphate isomerase activity"/>
    <property type="evidence" value="ECO:0007669"/>
    <property type="project" value="TreeGrafter"/>
</dbReference>
<dbReference type="InterPro" id="IPR036569">
    <property type="entry name" value="RpiB_LacA_LacB_sf"/>
</dbReference>
<name>A0A1G1VPG4_9BACT</name>
<comment type="caution">
    <text evidence="3">The sequence shown here is derived from an EMBL/GenBank/DDBJ whole genome shotgun (WGS) entry which is preliminary data.</text>
</comment>
<dbReference type="PIRSF" id="PIRSF005384">
    <property type="entry name" value="RpiB_LacA_B"/>
    <property type="match status" value="1"/>
</dbReference>
<dbReference type="PANTHER" id="PTHR30345:SF0">
    <property type="entry name" value="DNA DAMAGE-REPAIR_TOLERATION PROTEIN DRT102"/>
    <property type="match status" value="1"/>
</dbReference>
<feature type="active site" description="Proton donor" evidence="2">
    <location>
        <position position="99"/>
    </location>
</feature>
<accession>A0A1G1VPG4</accession>
<evidence type="ECO:0008006" key="5">
    <source>
        <dbReference type="Google" id="ProtNLM"/>
    </source>
</evidence>
<reference evidence="3 4" key="1">
    <citation type="journal article" date="2016" name="Nat. Commun.">
        <title>Thousands of microbial genomes shed light on interconnected biogeochemical processes in an aquifer system.</title>
        <authorList>
            <person name="Anantharaman K."/>
            <person name="Brown C.T."/>
            <person name="Hug L.A."/>
            <person name="Sharon I."/>
            <person name="Castelle C.J."/>
            <person name="Probst A.J."/>
            <person name="Thomas B.C."/>
            <person name="Singh A."/>
            <person name="Wilkins M.J."/>
            <person name="Karaoz U."/>
            <person name="Brodie E.L."/>
            <person name="Williams K.H."/>
            <person name="Hubbard S.S."/>
            <person name="Banfield J.F."/>
        </authorList>
    </citation>
    <scope>NUCLEOTIDE SEQUENCE [LARGE SCALE GENOMIC DNA]</scope>
</reference>
<evidence type="ECO:0000256" key="1">
    <source>
        <dbReference type="ARBA" id="ARBA00008754"/>
    </source>
</evidence>
<gene>
    <name evidence="3" type="ORF">A2785_00695</name>
</gene>
<dbReference type="EMBL" id="MHCI01000006">
    <property type="protein sequence ID" value="OGY17117.1"/>
    <property type="molecule type" value="Genomic_DNA"/>
</dbReference>
<sequence>MNVYLGADHRGYSLKVKIKAWLVEWGYEVEDVGAHRFDPADDYVDVAEKVAMQVANDKTSRGILLCGSGHGVDMTANRFPGVRAILGFNTQVVAQGREHEDANVLCLPAEWITPVEAEEMVRLFLFTRFSGKERYVKRLVKLQQIRIGPLK</sequence>
<evidence type="ECO:0000313" key="3">
    <source>
        <dbReference type="EMBL" id="OGY17117.1"/>
    </source>
</evidence>
<dbReference type="NCBIfam" id="NF004051">
    <property type="entry name" value="PRK05571.1"/>
    <property type="match status" value="1"/>
</dbReference>
<dbReference type="GO" id="GO:0019316">
    <property type="term" value="P:D-allose catabolic process"/>
    <property type="evidence" value="ECO:0007669"/>
    <property type="project" value="TreeGrafter"/>
</dbReference>
<dbReference type="GO" id="GO:0009052">
    <property type="term" value="P:pentose-phosphate shunt, non-oxidative branch"/>
    <property type="evidence" value="ECO:0007669"/>
    <property type="project" value="TreeGrafter"/>
</dbReference>
<organism evidence="3 4">
    <name type="scientific">Candidatus Chisholmbacteria bacterium RIFCSPHIGHO2_01_FULL_49_18</name>
    <dbReference type="NCBI Taxonomy" id="1797590"/>
    <lineage>
        <taxon>Bacteria</taxon>
        <taxon>Candidatus Chisholmiibacteriota</taxon>
    </lineage>
</organism>
<evidence type="ECO:0000313" key="4">
    <source>
        <dbReference type="Proteomes" id="UP000179069"/>
    </source>
</evidence>
<dbReference type="InterPro" id="IPR003500">
    <property type="entry name" value="RpiB_LacA_LacB"/>
</dbReference>
<comment type="similarity">
    <text evidence="1">Belongs to the LacAB/RpiB family.</text>
</comment>
<dbReference type="SUPFAM" id="SSF89623">
    <property type="entry name" value="Ribose/Galactose isomerase RpiB/AlsB"/>
    <property type="match status" value="1"/>
</dbReference>
<feature type="active site" description="Proton acceptor" evidence="2">
    <location>
        <position position="66"/>
    </location>
</feature>
<proteinExistence type="inferred from homology"/>
<dbReference type="Pfam" id="PF02502">
    <property type="entry name" value="LacAB_rpiB"/>
    <property type="match status" value="1"/>
</dbReference>